<dbReference type="InParanoid" id="A0A061G3U4"/>
<reference evidence="1 2" key="1">
    <citation type="journal article" date="2013" name="Genome Biol.">
        <title>The genome sequence of the most widely cultivated cacao type and its use to identify candidate genes regulating pod color.</title>
        <authorList>
            <person name="Motamayor J.C."/>
            <person name="Mockaitis K."/>
            <person name="Schmutz J."/>
            <person name="Haiminen N."/>
            <person name="Iii D.L."/>
            <person name="Cornejo O."/>
            <person name="Findley S.D."/>
            <person name="Zheng P."/>
            <person name="Utro F."/>
            <person name="Royaert S."/>
            <person name="Saski C."/>
            <person name="Jenkins J."/>
            <person name="Podicheti R."/>
            <person name="Zhao M."/>
            <person name="Scheffler B.E."/>
            <person name="Stack J.C."/>
            <person name="Feltus F.A."/>
            <person name="Mustiga G.M."/>
            <person name="Amores F."/>
            <person name="Phillips W."/>
            <person name="Marelli J.P."/>
            <person name="May G.D."/>
            <person name="Shapiro H."/>
            <person name="Ma J."/>
            <person name="Bustamante C.D."/>
            <person name="Schnell R.J."/>
            <person name="Main D."/>
            <person name="Gilbert D."/>
            <person name="Parida L."/>
            <person name="Kuhn D.N."/>
        </authorList>
    </citation>
    <scope>NUCLEOTIDE SEQUENCE [LARGE SCALE GENOMIC DNA]</scope>
    <source>
        <strain evidence="2">cv. Matina 1-6</strain>
    </source>
</reference>
<evidence type="ECO:0000313" key="1">
    <source>
        <dbReference type="EMBL" id="EOY21654.1"/>
    </source>
</evidence>
<proteinExistence type="predicted"/>
<evidence type="ECO:0000313" key="2">
    <source>
        <dbReference type="Proteomes" id="UP000026915"/>
    </source>
</evidence>
<keyword evidence="2" id="KW-1185">Reference proteome</keyword>
<accession>A0A061G3U4</accession>
<organism evidence="1 2">
    <name type="scientific">Theobroma cacao</name>
    <name type="common">Cacao</name>
    <name type="synonym">Cocoa</name>
    <dbReference type="NCBI Taxonomy" id="3641"/>
    <lineage>
        <taxon>Eukaryota</taxon>
        <taxon>Viridiplantae</taxon>
        <taxon>Streptophyta</taxon>
        <taxon>Embryophyta</taxon>
        <taxon>Tracheophyta</taxon>
        <taxon>Spermatophyta</taxon>
        <taxon>Magnoliopsida</taxon>
        <taxon>eudicotyledons</taxon>
        <taxon>Gunneridae</taxon>
        <taxon>Pentapetalae</taxon>
        <taxon>rosids</taxon>
        <taxon>malvids</taxon>
        <taxon>Malvales</taxon>
        <taxon>Malvaceae</taxon>
        <taxon>Byttnerioideae</taxon>
        <taxon>Theobroma</taxon>
    </lineage>
</organism>
<dbReference type="AlphaFoldDB" id="A0A061G3U4"/>
<gene>
    <name evidence="1" type="ORF">TCM_013666</name>
</gene>
<protein>
    <submittedName>
        <fullName evidence="1">Uncharacterized protein</fullName>
    </submittedName>
</protein>
<sequence length="74" mass="8734">MKVHLMFHVRNLKPFHVDLVNASKRRATRAAISTKPLSQRKVEEILAERMTIIKRQLTQECLVRWEGLRPDKIT</sequence>
<dbReference type="HOGENOM" id="CLU_2692758_0_0_1"/>
<dbReference type="EMBL" id="CM001881">
    <property type="protein sequence ID" value="EOY21654.1"/>
    <property type="molecule type" value="Genomic_DNA"/>
</dbReference>
<dbReference type="Gramene" id="EOY21654">
    <property type="protein sequence ID" value="EOY21654"/>
    <property type="gene ID" value="TCM_013666"/>
</dbReference>
<name>A0A061G3U4_THECC</name>
<dbReference type="Proteomes" id="UP000026915">
    <property type="component" value="Chromosome 3"/>
</dbReference>